<dbReference type="CDD" id="cd06853">
    <property type="entry name" value="GT_WecA_like"/>
    <property type="match status" value="1"/>
</dbReference>
<proteinExistence type="predicted"/>
<name>A0AA86N1U4_9BACT</name>
<evidence type="ECO:0000256" key="1">
    <source>
        <dbReference type="ARBA" id="ARBA00004651"/>
    </source>
</evidence>
<evidence type="ECO:0000256" key="3">
    <source>
        <dbReference type="ARBA" id="ARBA00022679"/>
    </source>
</evidence>
<feature type="transmembrane region" description="Helical" evidence="8">
    <location>
        <begin position="48"/>
        <end position="65"/>
    </location>
</feature>
<sequence>MFVLILTFLFACLLSLYGVPLARRAALLYNIVDKPDGKLKHQREPVPYLGGLAIYLAFLMSLAFTFEFRHDVLGVILGGTIVVMLGLIDDFGVLSPMTKLIGQVLTVFILIKSGIRISIAALPDWLDLVLTVWWMVGLINAFNLLDIMDGLAAGVGVVSASCLMIVSLLNGDQGTAVMLAALVGSLLGFLRYNWHPATIYMGDTGAMFIGLMLGALSMIGQYAARQDLALLSPVFILGVPIFDTMFVMYVRYRRGLPMFLGSPDHMPLRLRRWGLSVTQVVTLSYAASAVFGGLGILLIYADRQAAFAICIFSGAAALAAAYGLLKVDTRAPQAVASDPAPAVTVTRKAGSA</sequence>
<comment type="subcellular location">
    <subcellularLocation>
        <location evidence="1">Cell membrane</location>
        <topology evidence="1">Multi-pass membrane protein</topology>
    </subcellularLocation>
</comment>
<comment type="cofactor">
    <cofactor evidence="7">
        <name>Mg(2+)</name>
        <dbReference type="ChEBI" id="CHEBI:18420"/>
    </cofactor>
</comment>
<feature type="binding site" evidence="7">
    <location>
        <position position="203"/>
    </location>
    <ligand>
        <name>Mg(2+)</name>
        <dbReference type="ChEBI" id="CHEBI:18420"/>
    </ligand>
</feature>
<dbReference type="KEGG" id="nti:DNFV4_03605"/>
<feature type="transmembrane region" description="Helical" evidence="8">
    <location>
        <begin position="230"/>
        <end position="252"/>
    </location>
</feature>
<dbReference type="GO" id="GO:0046872">
    <property type="term" value="F:metal ion binding"/>
    <property type="evidence" value="ECO:0007669"/>
    <property type="project" value="UniProtKB-KW"/>
</dbReference>
<feature type="binding site" evidence="7">
    <location>
        <position position="143"/>
    </location>
    <ligand>
        <name>Mg(2+)</name>
        <dbReference type="ChEBI" id="CHEBI:18420"/>
    </ligand>
</feature>
<evidence type="ECO:0000256" key="6">
    <source>
        <dbReference type="ARBA" id="ARBA00023136"/>
    </source>
</evidence>
<dbReference type="InterPro" id="IPR000715">
    <property type="entry name" value="Glycosyl_transferase_4"/>
</dbReference>
<dbReference type="GO" id="GO:0009103">
    <property type="term" value="P:lipopolysaccharide biosynthetic process"/>
    <property type="evidence" value="ECO:0007669"/>
    <property type="project" value="TreeGrafter"/>
</dbReference>
<feature type="transmembrane region" description="Helical" evidence="8">
    <location>
        <begin position="305"/>
        <end position="325"/>
    </location>
</feature>
<keyword evidence="2" id="KW-1003">Cell membrane</keyword>
<dbReference type="RefSeq" id="WP_289270158.1">
    <property type="nucleotide sequence ID" value="NZ_OX365700.1"/>
</dbReference>
<dbReference type="PANTHER" id="PTHR22926:SF3">
    <property type="entry name" value="UNDECAPRENYL-PHOSPHATE ALPHA-N-ACETYLGLUCOSAMINYL 1-PHOSPHATE TRANSFERASE"/>
    <property type="match status" value="1"/>
</dbReference>
<keyword evidence="7" id="KW-0479">Metal-binding</keyword>
<dbReference type="GO" id="GO:0071555">
    <property type="term" value="P:cell wall organization"/>
    <property type="evidence" value="ECO:0007669"/>
    <property type="project" value="TreeGrafter"/>
</dbReference>
<reference evidence="9" key="1">
    <citation type="submission" date="2022-10" db="EMBL/GenBank/DDBJ databases">
        <authorList>
            <person name="Koch H."/>
        </authorList>
    </citation>
    <scope>NUCLEOTIDE SEQUENCE</scope>
    <source>
        <strain evidence="9">DNF</strain>
    </source>
</reference>
<evidence type="ECO:0000256" key="7">
    <source>
        <dbReference type="PIRSR" id="PIRSR600715-1"/>
    </source>
</evidence>
<keyword evidence="7" id="KW-0460">Magnesium</keyword>
<keyword evidence="6 8" id="KW-0472">Membrane</keyword>
<feature type="transmembrane region" description="Helical" evidence="8">
    <location>
        <begin position="72"/>
        <end position="88"/>
    </location>
</feature>
<dbReference type="GO" id="GO:0044038">
    <property type="term" value="P:cell wall macromolecule biosynthetic process"/>
    <property type="evidence" value="ECO:0007669"/>
    <property type="project" value="TreeGrafter"/>
</dbReference>
<protein>
    <submittedName>
        <fullName evidence="9">Undecaprenyl-phosphate N-acetylglucosaminyl 1-phosphate transferase</fullName>
    </submittedName>
</protein>
<accession>A0AA86N1U4</accession>
<feature type="transmembrane region" description="Helical" evidence="8">
    <location>
        <begin position="151"/>
        <end position="169"/>
    </location>
</feature>
<feature type="transmembrane region" description="Helical" evidence="8">
    <location>
        <begin position="206"/>
        <end position="224"/>
    </location>
</feature>
<dbReference type="PANTHER" id="PTHR22926">
    <property type="entry name" value="PHOSPHO-N-ACETYLMURAMOYL-PENTAPEPTIDE-TRANSFERASE"/>
    <property type="match status" value="1"/>
</dbReference>
<dbReference type="EMBL" id="OX365700">
    <property type="protein sequence ID" value="CAI4033172.1"/>
    <property type="molecule type" value="Genomic_DNA"/>
</dbReference>
<dbReference type="GO" id="GO:0016780">
    <property type="term" value="F:phosphotransferase activity, for other substituted phosphate groups"/>
    <property type="evidence" value="ECO:0007669"/>
    <property type="project" value="InterPro"/>
</dbReference>
<organism evidence="9 10">
    <name type="scientific">Nitrospira tepida</name>
    <dbReference type="NCBI Taxonomy" id="2973512"/>
    <lineage>
        <taxon>Bacteria</taxon>
        <taxon>Pseudomonadati</taxon>
        <taxon>Nitrospirota</taxon>
        <taxon>Nitrospiria</taxon>
        <taxon>Nitrospirales</taxon>
        <taxon>Nitrospiraceae</taxon>
        <taxon>Nitrospira</taxon>
    </lineage>
</organism>
<keyword evidence="3 9" id="KW-0808">Transferase</keyword>
<evidence type="ECO:0000256" key="4">
    <source>
        <dbReference type="ARBA" id="ARBA00022692"/>
    </source>
</evidence>
<evidence type="ECO:0000256" key="8">
    <source>
        <dbReference type="SAM" id="Phobius"/>
    </source>
</evidence>
<feature type="transmembrane region" description="Helical" evidence="8">
    <location>
        <begin position="125"/>
        <end position="144"/>
    </location>
</feature>
<feature type="transmembrane region" description="Helical" evidence="8">
    <location>
        <begin position="273"/>
        <end position="299"/>
    </location>
</feature>
<evidence type="ECO:0000313" key="9">
    <source>
        <dbReference type="EMBL" id="CAI4033172.1"/>
    </source>
</evidence>
<dbReference type="Proteomes" id="UP001179121">
    <property type="component" value="Chromosome"/>
</dbReference>
<evidence type="ECO:0000313" key="10">
    <source>
        <dbReference type="Proteomes" id="UP001179121"/>
    </source>
</evidence>
<gene>
    <name evidence="9" type="ORF">DNFV4_03605</name>
</gene>
<feature type="transmembrane region" description="Helical" evidence="8">
    <location>
        <begin position="175"/>
        <end position="194"/>
    </location>
</feature>
<dbReference type="AlphaFoldDB" id="A0AA86N1U4"/>
<evidence type="ECO:0000256" key="5">
    <source>
        <dbReference type="ARBA" id="ARBA00022989"/>
    </source>
</evidence>
<keyword evidence="4 8" id="KW-0812">Transmembrane</keyword>
<dbReference type="Pfam" id="PF00953">
    <property type="entry name" value="Glycos_transf_4"/>
    <property type="match status" value="1"/>
</dbReference>
<evidence type="ECO:0000256" key="2">
    <source>
        <dbReference type="ARBA" id="ARBA00022475"/>
    </source>
</evidence>
<dbReference type="GO" id="GO:0005886">
    <property type="term" value="C:plasma membrane"/>
    <property type="evidence" value="ECO:0007669"/>
    <property type="project" value="UniProtKB-SubCell"/>
</dbReference>
<keyword evidence="10" id="KW-1185">Reference proteome</keyword>
<keyword evidence="5 8" id="KW-1133">Transmembrane helix</keyword>